<evidence type="ECO:0000313" key="4">
    <source>
        <dbReference type="Proteomes" id="UP000146149"/>
    </source>
</evidence>
<keyword evidence="2" id="KW-0472">Membrane</keyword>
<accession>A0A068ER00</accession>
<evidence type="ECO:0000313" key="3">
    <source>
        <dbReference type="EMBL" id="AID52697.1"/>
    </source>
</evidence>
<keyword evidence="2" id="KW-0812">Transmembrane</keyword>
<feature type="transmembrane region" description="Helical" evidence="2">
    <location>
        <begin position="86"/>
        <end position="107"/>
    </location>
</feature>
<feature type="region of interest" description="Disordered" evidence="1">
    <location>
        <begin position="22"/>
        <end position="65"/>
    </location>
</feature>
<dbReference type="Proteomes" id="UP000146149">
    <property type="component" value="Segment"/>
</dbReference>
<keyword evidence="2" id="KW-1133">Transmembrane helix</keyword>
<dbReference type="GeneID" id="19738295"/>
<evidence type="ECO:0000256" key="1">
    <source>
        <dbReference type="SAM" id="MobiDB-lite"/>
    </source>
</evidence>
<proteinExistence type="predicted"/>
<gene>
    <name evidence="3" type="ORF">FaHV1S18_007</name>
</gene>
<sequence>MAAGRSPFYRYRSVPRVSEDDSFSYVSDQDSDTESTTRLIDPYSGDYGRRGSTGRRRVGLGGNRGGRGAKSYDALGVGQERRTRKVVAVVGGVLIVVHLVLLVVVSMPGPLFA</sequence>
<reference evidence="3 4" key="1">
    <citation type="journal article" date="2014" name="Virus Res.">
        <title>Molecular characterization of the complete genome of falconid herpesvirus strain S-18.</title>
        <authorList>
            <person name="Spatz S.J."/>
            <person name="Volkening J.D."/>
            <person name="Ross T.A."/>
        </authorList>
    </citation>
    <scope>NUCLEOTIDE SEQUENCE [LARGE SCALE GENOMIC DNA]</scope>
    <source>
        <strain evidence="3">S-18</strain>
    </source>
</reference>
<evidence type="ECO:0000256" key="2">
    <source>
        <dbReference type="SAM" id="Phobius"/>
    </source>
</evidence>
<organism evidence="3 4">
    <name type="scientific">Falconid herpesvirus 1</name>
    <dbReference type="NCBI Taxonomy" id="1510155"/>
    <lineage>
        <taxon>Viruses</taxon>
        <taxon>Duplodnaviria</taxon>
        <taxon>Heunggongvirae</taxon>
        <taxon>Peploviricota</taxon>
        <taxon>Herviviricetes</taxon>
        <taxon>Herpesvirales</taxon>
        <taxon>Orthoherpesviridae</taxon>
        <taxon>Alphaherpesvirinae</taxon>
        <taxon>Mardivirus</taxon>
        <taxon>Mardivirus columbidalpha1</taxon>
    </lineage>
</organism>
<dbReference type="KEGG" id="vg:19738295"/>
<protein>
    <submittedName>
        <fullName evidence="3">Uncharacterized protein</fullName>
    </submittedName>
</protein>
<name>A0A068ER00_9ALPH</name>
<dbReference type="EMBL" id="KJ668231">
    <property type="protein sequence ID" value="AID52697.1"/>
    <property type="molecule type" value="Genomic_DNA"/>
</dbReference>
<dbReference type="RefSeq" id="YP_009046491.1">
    <property type="nucleotide sequence ID" value="NC_024450.1"/>
</dbReference>
<feature type="compositionally biased region" description="Polar residues" evidence="1">
    <location>
        <begin position="24"/>
        <end position="38"/>
    </location>
</feature>